<organism evidence="6 7">
    <name type="scientific">Rosa chinensis</name>
    <name type="common">China rose</name>
    <dbReference type="NCBI Taxonomy" id="74649"/>
    <lineage>
        <taxon>Eukaryota</taxon>
        <taxon>Viridiplantae</taxon>
        <taxon>Streptophyta</taxon>
        <taxon>Embryophyta</taxon>
        <taxon>Tracheophyta</taxon>
        <taxon>Spermatophyta</taxon>
        <taxon>Magnoliopsida</taxon>
        <taxon>eudicotyledons</taxon>
        <taxon>Gunneridae</taxon>
        <taxon>Pentapetalae</taxon>
        <taxon>rosids</taxon>
        <taxon>fabids</taxon>
        <taxon>Rosales</taxon>
        <taxon>Rosaceae</taxon>
        <taxon>Rosoideae</taxon>
        <taxon>Rosoideae incertae sedis</taxon>
        <taxon>Rosa</taxon>
    </lineage>
</organism>
<evidence type="ECO:0000256" key="1">
    <source>
        <dbReference type="ARBA" id="ARBA00022860"/>
    </source>
</evidence>
<dbReference type="Pfam" id="PF00612">
    <property type="entry name" value="IQ"/>
    <property type="match status" value="2"/>
</dbReference>
<dbReference type="PANTHER" id="PTHR32295">
    <property type="entry name" value="IQ-DOMAIN 5-RELATED"/>
    <property type="match status" value="1"/>
</dbReference>
<dbReference type="PANTHER" id="PTHR32295:SF10">
    <property type="entry name" value="PROTEIN IQ-DOMAIN 25"/>
    <property type="match status" value="1"/>
</dbReference>
<evidence type="ECO:0000256" key="2">
    <source>
        <dbReference type="ARBA" id="ARBA00024341"/>
    </source>
</evidence>
<proteinExistence type="inferred from homology"/>
<dbReference type="InterPro" id="IPR000048">
    <property type="entry name" value="IQ_motif_EF-hand-BS"/>
</dbReference>
<gene>
    <name evidence="6" type="ORF">RchiOBHm_Chr2g0092031</name>
</gene>
<dbReference type="STRING" id="74649.A0A2P6RJW1"/>
<dbReference type="PROSITE" id="PS50096">
    <property type="entry name" value="IQ"/>
    <property type="match status" value="2"/>
</dbReference>
<dbReference type="OMA" id="NEAHRFQ"/>
<keyword evidence="1" id="KW-0112">Calmodulin-binding</keyword>
<evidence type="ECO:0000313" key="6">
    <source>
        <dbReference type="EMBL" id="PRQ46719.1"/>
    </source>
</evidence>
<dbReference type="AlphaFoldDB" id="A0A2P6RJW1"/>
<dbReference type="SMART" id="SM00015">
    <property type="entry name" value="IQ"/>
    <property type="match status" value="2"/>
</dbReference>
<name>A0A2P6RJW1_ROSCH</name>
<dbReference type="Proteomes" id="UP000238479">
    <property type="component" value="Chromosome 2"/>
</dbReference>
<evidence type="ECO:0000313" key="7">
    <source>
        <dbReference type="Proteomes" id="UP000238479"/>
    </source>
</evidence>
<keyword evidence="7" id="KW-1185">Reference proteome</keyword>
<comment type="subunit">
    <text evidence="3">Binds to multiple calmodulin (CaM) in the presence of Ca(2+) and CaM-like proteins.</text>
</comment>
<feature type="region of interest" description="Disordered" evidence="4">
    <location>
        <begin position="214"/>
        <end position="242"/>
    </location>
</feature>
<comment type="caution">
    <text evidence="6">The sequence shown here is derived from an EMBL/GenBank/DDBJ whole genome shotgun (WGS) entry which is preliminary data.</text>
</comment>
<dbReference type="InterPro" id="IPR025064">
    <property type="entry name" value="DUF4005"/>
</dbReference>
<dbReference type="Pfam" id="PF13178">
    <property type="entry name" value="DUF4005"/>
    <property type="match status" value="1"/>
</dbReference>
<sequence length="441" mass="48573">MGRATRWLKGLFGIKRDKDREQQQRPNSDSALVSCFEYKKASSFGREASPPPATTLLCHNPATIPPNISPSEAAWLRSFYNETENEQSKHAIAVAAATAAAADAAVAAAQAAVAVVRLTSNGRGTMFGGGRERWAAVKVQTCFRAYLARKALRALKGLVKLQALVRGYLVRKQATATLHGMQALVRAQATVRSHKSRGLNLNINITEANRIEMRARKSTERFDDSRSEHTAPSHSRRLSGCLENNNSFNTIDEIPKIVEVDTGRPKSRSRRTNTSISELSDEFYQAVSSPLPCCCPARLTIPDHRNFQESDWGLTGEECRFSTAQSTPRFVNSCGSNAPATPAKSVCADNFYRGFGNNPNYMASTQSFKAKLRSHSAPKQRPEPGTKKRLSLNELLESRNSLSGVKMQRSCSQVQEAINFKNAVMGKLDRSSDFSSLLRRS</sequence>
<reference evidence="6 7" key="1">
    <citation type="journal article" date="2018" name="Nat. Genet.">
        <title>The Rosa genome provides new insights in the design of modern roses.</title>
        <authorList>
            <person name="Bendahmane M."/>
        </authorList>
    </citation>
    <scope>NUCLEOTIDE SEQUENCE [LARGE SCALE GENOMIC DNA]</scope>
    <source>
        <strain evidence="7">cv. Old Blush</strain>
    </source>
</reference>
<protein>
    <submittedName>
        <fullName evidence="6">Putative IQ motif, EF-hand binding protein</fullName>
    </submittedName>
</protein>
<dbReference type="OrthoDB" id="1704267at2759"/>
<dbReference type="CDD" id="cd23767">
    <property type="entry name" value="IQCD"/>
    <property type="match status" value="1"/>
</dbReference>
<evidence type="ECO:0000259" key="5">
    <source>
        <dbReference type="Pfam" id="PF13178"/>
    </source>
</evidence>
<feature type="compositionally biased region" description="Basic and acidic residues" evidence="4">
    <location>
        <begin position="214"/>
        <end position="231"/>
    </location>
</feature>
<dbReference type="Gramene" id="PRQ46719">
    <property type="protein sequence ID" value="PRQ46719"/>
    <property type="gene ID" value="RchiOBHm_Chr2g0092031"/>
</dbReference>
<feature type="domain" description="DUF4005" evidence="5">
    <location>
        <begin position="329"/>
        <end position="405"/>
    </location>
</feature>
<comment type="similarity">
    <text evidence="2">Belongs to the IQD family.</text>
</comment>
<evidence type="ECO:0000256" key="4">
    <source>
        <dbReference type="SAM" id="MobiDB-lite"/>
    </source>
</evidence>
<dbReference type="Gene3D" id="1.20.5.190">
    <property type="match status" value="1"/>
</dbReference>
<dbReference type="EMBL" id="PDCK01000040">
    <property type="protein sequence ID" value="PRQ46719.1"/>
    <property type="molecule type" value="Genomic_DNA"/>
</dbReference>
<dbReference type="GO" id="GO:0005516">
    <property type="term" value="F:calmodulin binding"/>
    <property type="evidence" value="ECO:0007669"/>
    <property type="project" value="UniProtKB-KW"/>
</dbReference>
<evidence type="ECO:0000256" key="3">
    <source>
        <dbReference type="ARBA" id="ARBA00024378"/>
    </source>
</evidence>
<accession>A0A2P6RJW1</accession>